<sequence length="120" mass="13068">MDSSVTTAARLMSRTALPIAPAFSGVAIATATRASPLAPSWSAHTPLSVWFWAAYWITSQTPGISAVQFQRQLGLSCYETAFQILHKLRAGMVRPDQDWIGGKPEEVVEADETYVGGRTR</sequence>
<dbReference type="NCBIfam" id="NF033547">
    <property type="entry name" value="transpos_IS1595"/>
    <property type="match status" value="1"/>
</dbReference>
<reference evidence="1" key="1">
    <citation type="submission" date="2013-08" db="EMBL/GenBank/DDBJ databases">
        <authorList>
            <person name="Mendez C."/>
            <person name="Richter M."/>
            <person name="Ferrer M."/>
            <person name="Sanchez J."/>
        </authorList>
    </citation>
    <scope>NUCLEOTIDE SEQUENCE</scope>
</reference>
<organism evidence="1">
    <name type="scientific">mine drainage metagenome</name>
    <dbReference type="NCBI Taxonomy" id="410659"/>
    <lineage>
        <taxon>unclassified sequences</taxon>
        <taxon>metagenomes</taxon>
        <taxon>ecological metagenomes</taxon>
    </lineage>
</organism>
<dbReference type="EMBL" id="AUZY01005881">
    <property type="protein sequence ID" value="EQD56760.1"/>
    <property type="molecule type" value="Genomic_DNA"/>
</dbReference>
<name>T1BS11_9ZZZZ</name>
<proteinExistence type="predicted"/>
<protein>
    <submittedName>
        <fullName evidence="1">ISSod11, transposase</fullName>
    </submittedName>
</protein>
<reference evidence="1" key="2">
    <citation type="journal article" date="2014" name="ISME J.">
        <title>Microbial stratification in low pH oxic and suboxic macroscopic growths along an acid mine drainage.</title>
        <authorList>
            <person name="Mendez-Garcia C."/>
            <person name="Mesa V."/>
            <person name="Sprenger R.R."/>
            <person name="Richter M."/>
            <person name="Diez M.S."/>
            <person name="Solano J."/>
            <person name="Bargiela R."/>
            <person name="Golyshina O.V."/>
            <person name="Manteca A."/>
            <person name="Ramos J.L."/>
            <person name="Gallego J.R."/>
            <person name="Llorente I."/>
            <person name="Martins Dos Santos V.A."/>
            <person name="Jensen O.N."/>
            <person name="Pelaez A.I."/>
            <person name="Sanchez J."/>
            <person name="Ferrer M."/>
        </authorList>
    </citation>
    <scope>NUCLEOTIDE SEQUENCE</scope>
</reference>
<evidence type="ECO:0000313" key="1">
    <source>
        <dbReference type="EMBL" id="EQD56760.1"/>
    </source>
</evidence>
<accession>T1BS11</accession>
<gene>
    <name evidence="1" type="ORF">B1B_08956</name>
</gene>
<dbReference type="AlphaFoldDB" id="T1BS11"/>
<feature type="non-terminal residue" evidence="1">
    <location>
        <position position="120"/>
    </location>
</feature>
<comment type="caution">
    <text evidence="1">The sequence shown here is derived from an EMBL/GenBank/DDBJ whole genome shotgun (WGS) entry which is preliminary data.</text>
</comment>